<protein>
    <recommendedName>
        <fullName evidence="5">Porin</fullName>
    </recommendedName>
</protein>
<dbReference type="SUPFAM" id="SSF56935">
    <property type="entry name" value="Porins"/>
    <property type="match status" value="1"/>
</dbReference>
<dbReference type="Pfam" id="PF19577">
    <property type="entry name" value="DcaP"/>
    <property type="match status" value="1"/>
</dbReference>
<feature type="chain" id="PRO_5031005258" description="Porin" evidence="2">
    <location>
        <begin position="37"/>
        <end position="465"/>
    </location>
</feature>
<keyword evidence="2" id="KW-0732">Signal</keyword>
<feature type="signal peptide" evidence="2">
    <location>
        <begin position="1"/>
        <end position="36"/>
    </location>
</feature>
<evidence type="ECO:0000313" key="3">
    <source>
        <dbReference type="EMBL" id="NML12689.1"/>
    </source>
</evidence>
<dbReference type="Proteomes" id="UP000519023">
    <property type="component" value="Unassembled WGS sequence"/>
</dbReference>
<evidence type="ECO:0000256" key="1">
    <source>
        <dbReference type="SAM" id="Coils"/>
    </source>
</evidence>
<keyword evidence="4" id="KW-1185">Reference proteome</keyword>
<name>A0A7X9WZD9_9SPHN</name>
<comment type="caution">
    <text evidence="3">The sequence shown here is derived from an EMBL/GenBank/DDBJ whole genome shotgun (WGS) entry which is preliminary data.</text>
</comment>
<evidence type="ECO:0000313" key="4">
    <source>
        <dbReference type="Proteomes" id="UP000519023"/>
    </source>
</evidence>
<dbReference type="EMBL" id="JABBFV010000024">
    <property type="protein sequence ID" value="NML12689.1"/>
    <property type="molecule type" value="Genomic_DNA"/>
</dbReference>
<reference evidence="3 4" key="1">
    <citation type="submission" date="2020-04" db="EMBL/GenBank/DDBJ databases">
        <title>Sphingobium sp. AR-3-1 isolated from Arctic soil.</title>
        <authorList>
            <person name="Dahal R.H."/>
            <person name="Chaudhary D.K."/>
        </authorList>
    </citation>
    <scope>NUCLEOTIDE SEQUENCE [LARGE SCALE GENOMIC DNA]</scope>
    <source>
        <strain evidence="3 4">AR-3-1</strain>
    </source>
</reference>
<dbReference type="InterPro" id="IPR045748">
    <property type="entry name" value="DcaP"/>
</dbReference>
<evidence type="ECO:0000256" key="2">
    <source>
        <dbReference type="SAM" id="SignalP"/>
    </source>
</evidence>
<proteinExistence type="predicted"/>
<dbReference type="AlphaFoldDB" id="A0A7X9WZD9"/>
<sequence length="465" mass="50271">MMRTLTAQTPNSRYWRRSVAIGAMAVAMSAAPGAVAQTQREAELEARLNQLEAAVSALKSELTQARSEQQASTQIVQKADSRVAALEAKPAAEGFKVGATTFKLGGFVKVVGSATRYDDGVVPGGSLGKEFYLPQQIPVGGGSSRDIIGHARQTRLAFSTSTPLGGQEVKSVVEFDFALAAAPLGAQRATNPYTPTFRRGFISYGNWLVGQEWTTFQNPNHFPETTDFVGPMDGAIFVRQMMVQYRQPLSADWSLYLAAENPQTETIGTTSAALEDNDSDRMPDLVAKLAYKGEAGEMHIAGLYRKLSIHGDGFGDTANGWGISAAGKVPFGPQGRHDIRFSATYGQGMGRYFTVGFVPDAIYDPAIGDRLYIVDNFAGFAAIKLGWTDTIRSTVMAAYQKAWYPDAIALPDLANVAAYSVAGNIFWSPVKQLDLGIEYRHGQREVASGLKGEIDRLEMAAKFTF</sequence>
<accession>A0A7X9WZD9</accession>
<feature type="coiled-coil region" evidence="1">
    <location>
        <begin position="34"/>
        <end position="68"/>
    </location>
</feature>
<gene>
    <name evidence="3" type="ORF">HHL08_21575</name>
</gene>
<evidence type="ECO:0008006" key="5">
    <source>
        <dbReference type="Google" id="ProtNLM"/>
    </source>
</evidence>
<organism evidence="3 4">
    <name type="scientific">Sphingobium psychrophilum</name>
    <dbReference type="NCBI Taxonomy" id="2728834"/>
    <lineage>
        <taxon>Bacteria</taxon>
        <taxon>Pseudomonadati</taxon>
        <taxon>Pseudomonadota</taxon>
        <taxon>Alphaproteobacteria</taxon>
        <taxon>Sphingomonadales</taxon>
        <taxon>Sphingomonadaceae</taxon>
        <taxon>Sphingobium</taxon>
    </lineage>
</organism>
<keyword evidence="1" id="KW-0175">Coiled coil</keyword>